<keyword evidence="11" id="KW-1185">Reference proteome</keyword>
<dbReference type="PANTHER" id="PTHR45618">
    <property type="entry name" value="MITOCHONDRIAL DICARBOXYLATE CARRIER-RELATED"/>
    <property type="match status" value="1"/>
</dbReference>
<evidence type="ECO:0000256" key="5">
    <source>
        <dbReference type="ARBA" id="ARBA00022737"/>
    </source>
</evidence>
<feature type="repeat" description="Solcar" evidence="8">
    <location>
        <begin position="46"/>
        <end position="134"/>
    </location>
</feature>
<dbReference type="RefSeq" id="XP_018282868.1">
    <property type="nucleotide sequence ID" value="XM_018426250.1"/>
</dbReference>
<feature type="repeat" description="Solcar" evidence="8">
    <location>
        <begin position="145"/>
        <end position="229"/>
    </location>
</feature>
<sequence>MSSRLPGAPATLVPEDQALVETAHEIEAKLHPHSHDGLEERLHPAQEVGLKMLLAGVSNSTSACVTNPADLVKVRQQLFVKQGSGLSPGFVSTLVAMVRQEGVLSLYNGVSASVLREMSYSGIRMGAYDAMKHLILDVAPSLDAQDVSVKLGAGLLSGMLGSAIANPADLLKVRLQAIGGAQLGLTGHARAIWREAGIGGFYKAVVPTILRAGVLTSSQLGSYDVAKHFVRSHYSHHFPEGITTHLLCSGFAGFMCSVTSAPIDTIKVRVMNDASGQFRGSLDCAYKLLRYEGPFALYKGFFGCWIRLWPHTVISLMLLEQLRKMVGLKPI</sequence>
<proteinExistence type="inferred from homology"/>
<dbReference type="EMBL" id="KQ087177">
    <property type="protein sequence ID" value="KLT46377.1"/>
    <property type="molecule type" value="Genomic_DNA"/>
</dbReference>
<comment type="similarity">
    <text evidence="2 9">Belongs to the mitochondrial carrier (TC 2.A.29) family.</text>
</comment>
<dbReference type="GO" id="GO:0016020">
    <property type="term" value="C:membrane"/>
    <property type="evidence" value="ECO:0007669"/>
    <property type="project" value="UniProtKB-SubCell"/>
</dbReference>
<reference evidence="10 11" key="1">
    <citation type="submission" date="2015-03" db="EMBL/GenBank/DDBJ databases">
        <title>Genomics and transcriptomics of the oil-accumulating basidiomycete yeast T. oleaginosus allow insights into substrate utilization and the diverse evolutionary trajectories of mating systems in fungi.</title>
        <authorList>
            <consortium name="DOE Joint Genome Institute"/>
            <person name="Kourist R."/>
            <person name="Kracht O."/>
            <person name="Bracharz F."/>
            <person name="Lipzen A."/>
            <person name="Nolan M."/>
            <person name="Ohm R."/>
            <person name="Grigoriev I."/>
            <person name="Sun S."/>
            <person name="Heitman J."/>
            <person name="Bruck T."/>
            <person name="Nowrousian M."/>
        </authorList>
    </citation>
    <scope>NUCLEOTIDE SEQUENCE [LARGE SCALE GENOMIC DNA]</scope>
    <source>
        <strain evidence="10 11">IBC0246</strain>
    </source>
</reference>
<dbReference type="PROSITE" id="PS50920">
    <property type="entry name" value="SOLCAR"/>
    <property type="match status" value="3"/>
</dbReference>
<dbReference type="InterPro" id="IPR050391">
    <property type="entry name" value="Mito_Metabolite_Transporter"/>
</dbReference>
<dbReference type="SUPFAM" id="SSF103506">
    <property type="entry name" value="Mitochondrial carrier"/>
    <property type="match status" value="1"/>
</dbReference>
<name>A0A0J0XZ88_9TREE</name>
<evidence type="ECO:0000256" key="8">
    <source>
        <dbReference type="PROSITE-ProRule" id="PRU00282"/>
    </source>
</evidence>
<evidence type="ECO:0000256" key="9">
    <source>
        <dbReference type="RuleBase" id="RU000488"/>
    </source>
</evidence>
<evidence type="ECO:0000256" key="7">
    <source>
        <dbReference type="ARBA" id="ARBA00023136"/>
    </source>
</evidence>
<evidence type="ECO:0000256" key="3">
    <source>
        <dbReference type="ARBA" id="ARBA00022448"/>
    </source>
</evidence>
<evidence type="ECO:0000256" key="6">
    <source>
        <dbReference type="ARBA" id="ARBA00022989"/>
    </source>
</evidence>
<dbReference type="InterPro" id="IPR018108">
    <property type="entry name" value="MCP_transmembrane"/>
</dbReference>
<evidence type="ECO:0000256" key="4">
    <source>
        <dbReference type="ARBA" id="ARBA00022692"/>
    </source>
</evidence>
<protein>
    <submittedName>
        <fullName evidence="10">Mitochondrial carrier</fullName>
    </submittedName>
</protein>
<dbReference type="AlphaFoldDB" id="A0A0J0XZ88"/>
<keyword evidence="3 9" id="KW-0813">Transport</keyword>
<dbReference type="Proteomes" id="UP000053611">
    <property type="component" value="Unassembled WGS sequence"/>
</dbReference>
<keyword evidence="4 8" id="KW-0812">Transmembrane</keyword>
<dbReference type="OrthoDB" id="756301at2759"/>
<evidence type="ECO:0000256" key="2">
    <source>
        <dbReference type="ARBA" id="ARBA00006375"/>
    </source>
</evidence>
<comment type="subcellular location">
    <subcellularLocation>
        <location evidence="1">Membrane</location>
        <topology evidence="1">Multi-pass membrane protein</topology>
    </subcellularLocation>
</comment>
<organism evidence="10 11">
    <name type="scientific">Cutaneotrichosporon oleaginosum</name>
    <dbReference type="NCBI Taxonomy" id="879819"/>
    <lineage>
        <taxon>Eukaryota</taxon>
        <taxon>Fungi</taxon>
        <taxon>Dikarya</taxon>
        <taxon>Basidiomycota</taxon>
        <taxon>Agaricomycotina</taxon>
        <taxon>Tremellomycetes</taxon>
        <taxon>Trichosporonales</taxon>
        <taxon>Trichosporonaceae</taxon>
        <taxon>Cutaneotrichosporon</taxon>
    </lineage>
</organism>
<dbReference type="Gene3D" id="1.50.40.10">
    <property type="entry name" value="Mitochondrial carrier domain"/>
    <property type="match status" value="1"/>
</dbReference>
<keyword evidence="7 8" id="KW-0472">Membrane</keyword>
<gene>
    <name evidence="10" type="ORF">CC85DRAFT_324706</name>
</gene>
<dbReference type="Pfam" id="PF00153">
    <property type="entry name" value="Mito_carr"/>
    <property type="match status" value="3"/>
</dbReference>
<evidence type="ECO:0000313" key="10">
    <source>
        <dbReference type="EMBL" id="KLT46377.1"/>
    </source>
</evidence>
<dbReference type="GeneID" id="28986853"/>
<keyword evidence="6" id="KW-1133">Transmembrane helix</keyword>
<dbReference type="InterPro" id="IPR023395">
    <property type="entry name" value="MCP_dom_sf"/>
</dbReference>
<feature type="repeat" description="Solcar" evidence="8">
    <location>
        <begin position="240"/>
        <end position="325"/>
    </location>
</feature>
<evidence type="ECO:0000256" key="1">
    <source>
        <dbReference type="ARBA" id="ARBA00004141"/>
    </source>
</evidence>
<accession>A0A0J0XZ88</accession>
<evidence type="ECO:0000313" key="11">
    <source>
        <dbReference type="Proteomes" id="UP000053611"/>
    </source>
</evidence>
<keyword evidence="5" id="KW-0677">Repeat</keyword>